<organism evidence="2 3">
    <name type="scientific">Cardiocondyla obscurior</name>
    <dbReference type="NCBI Taxonomy" id="286306"/>
    <lineage>
        <taxon>Eukaryota</taxon>
        <taxon>Metazoa</taxon>
        <taxon>Ecdysozoa</taxon>
        <taxon>Arthropoda</taxon>
        <taxon>Hexapoda</taxon>
        <taxon>Insecta</taxon>
        <taxon>Pterygota</taxon>
        <taxon>Neoptera</taxon>
        <taxon>Endopterygota</taxon>
        <taxon>Hymenoptera</taxon>
        <taxon>Apocrita</taxon>
        <taxon>Aculeata</taxon>
        <taxon>Formicoidea</taxon>
        <taxon>Formicidae</taxon>
        <taxon>Myrmicinae</taxon>
        <taxon>Cardiocondyla</taxon>
    </lineage>
</organism>
<keyword evidence="3" id="KW-1185">Reference proteome</keyword>
<sequence length="161" mass="18801">MTLPLLHPSLRFPLPASLPSLFNPRGTLLPHRPFKIRPHHLGERRGARRIKGKEKKRRGGKRKREGRKKMPRYTGSRSYRLFLRPHGILLVASYGYLGHATFRRSAVQKKISSSSLADRDRSMLIFLRDLYRALLRLFPRRIRPAFHIPTPLFICDSLPDF</sequence>
<feature type="region of interest" description="Disordered" evidence="1">
    <location>
        <begin position="37"/>
        <end position="73"/>
    </location>
</feature>
<evidence type="ECO:0000256" key="1">
    <source>
        <dbReference type="SAM" id="MobiDB-lite"/>
    </source>
</evidence>
<accession>A0AAW2EEL6</accession>
<dbReference type="Proteomes" id="UP001430953">
    <property type="component" value="Unassembled WGS sequence"/>
</dbReference>
<protein>
    <submittedName>
        <fullName evidence="2">Uncharacterized protein</fullName>
    </submittedName>
</protein>
<evidence type="ECO:0000313" key="2">
    <source>
        <dbReference type="EMBL" id="KAL0101375.1"/>
    </source>
</evidence>
<name>A0AAW2EEL6_9HYME</name>
<dbReference type="EMBL" id="JADYXP020000024">
    <property type="protein sequence ID" value="KAL0101375.1"/>
    <property type="molecule type" value="Genomic_DNA"/>
</dbReference>
<reference evidence="2 3" key="1">
    <citation type="submission" date="2023-03" db="EMBL/GenBank/DDBJ databases">
        <title>High recombination rates correlate with genetic variation in Cardiocondyla obscurior ants.</title>
        <authorList>
            <person name="Errbii M."/>
        </authorList>
    </citation>
    <scope>NUCLEOTIDE SEQUENCE [LARGE SCALE GENOMIC DNA]</scope>
    <source>
        <strain evidence="2">Alpha-2009</strain>
        <tissue evidence="2">Whole body</tissue>
    </source>
</reference>
<feature type="compositionally biased region" description="Basic residues" evidence="1">
    <location>
        <begin position="46"/>
        <end position="71"/>
    </location>
</feature>
<gene>
    <name evidence="2" type="ORF">PUN28_018891</name>
</gene>
<comment type="caution">
    <text evidence="2">The sequence shown here is derived from an EMBL/GenBank/DDBJ whole genome shotgun (WGS) entry which is preliminary data.</text>
</comment>
<evidence type="ECO:0000313" key="3">
    <source>
        <dbReference type="Proteomes" id="UP001430953"/>
    </source>
</evidence>
<proteinExistence type="predicted"/>
<dbReference type="AlphaFoldDB" id="A0AAW2EEL6"/>